<feature type="transmembrane region" description="Helical" evidence="1">
    <location>
        <begin position="55"/>
        <end position="73"/>
    </location>
</feature>
<dbReference type="EMBL" id="NIZT01000020">
    <property type="protein sequence ID" value="RBQ23679.1"/>
    <property type="molecule type" value="Genomic_DNA"/>
</dbReference>
<evidence type="ECO:0000313" key="3">
    <source>
        <dbReference type="Proteomes" id="UP000253099"/>
    </source>
</evidence>
<proteinExistence type="predicted"/>
<protein>
    <submittedName>
        <fullName evidence="2">Uncharacterized protein</fullName>
    </submittedName>
</protein>
<keyword evidence="1" id="KW-0812">Transmembrane</keyword>
<reference evidence="2 3" key="1">
    <citation type="submission" date="2018-06" db="EMBL/GenBank/DDBJ databases">
        <title>Genomic insight into two independent archaeal endosymbiosis events.</title>
        <authorList>
            <person name="Lind A.E."/>
            <person name="Lewis W.H."/>
            <person name="Spang A."/>
            <person name="Guy L."/>
            <person name="Embley M.T."/>
            <person name="Ettema T.J.G."/>
        </authorList>
    </citation>
    <scope>NUCLEOTIDE SEQUENCE [LARGE SCALE GENOMIC DNA]</scope>
    <source>
        <strain evidence="2">NOE</strain>
    </source>
</reference>
<keyword evidence="1" id="KW-1133">Transmembrane helix</keyword>
<name>A0A366MDV5_9EURY</name>
<keyword evidence="1" id="KW-0472">Membrane</keyword>
<organism evidence="2 3">
    <name type="scientific">Candidatus Methanobinarius endosymbioticus</name>
    <dbReference type="NCBI Taxonomy" id="2006182"/>
    <lineage>
        <taxon>Archaea</taxon>
        <taxon>Methanobacteriati</taxon>
        <taxon>Methanobacteriota</taxon>
        <taxon>Methanomada group</taxon>
        <taxon>Methanobacteria</taxon>
        <taxon>Methanobacteriales</taxon>
        <taxon>Methanobacteriaceae</taxon>
        <taxon>Candidatus Methanobinarius</taxon>
    </lineage>
</organism>
<sequence length="99" mass="11681">MPEFMYLMSKAVVCKYRGIDTDMIVRYGIKDPKKPSGSTIKARINSKYYYKCAKILNMISIWLGLIFLIYSLYDAYNNVKYINDNNENYFYTINNKKAV</sequence>
<gene>
    <name evidence="2" type="ORF">ALNOE001_07350</name>
</gene>
<evidence type="ECO:0000256" key="1">
    <source>
        <dbReference type="SAM" id="Phobius"/>
    </source>
</evidence>
<accession>A0A366MDV5</accession>
<comment type="caution">
    <text evidence="2">The sequence shown here is derived from an EMBL/GenBank/DDBJ whole genome shotgun (WGS) entry which is preliminary data.</text>
</comment>
<dbReference type="AlphaFoldDB" id="A0A366MDV5"/>
<keyword evidence="3" id="KW-1185">Reference proteome</keyword>
<dbReference type="Proteomes" id="UP000253099">
    <property type="component" value="Unassembled WGS sequence"/>
</dbReference>
<evidence type="ECO:0000313" key="2">
    <source>
        <dbReference type="EMBL" id="RBQ23679.1"/>
    </source>
</evidence>